<protein>
    <submittedName>
        <fullName evidence="1">Uncharacterized protein</fullName>
    </submittedName>
</protein>
<evidence type="ECO:0000313" key="1">
    <source>
        <dbReference type="EMBL" id="AJD54071.1"/>
    </source>
</evidence>
<dbReference type="KEGG" id="txi:TH3_19845"/>
<dbReference type="AlphaFoldDB" id="A0AB72UIJ6"/>
<name>A0AB72UIJ6_9PROT</name>
<accession>A0AB72UIJ6</accession>
<gene>
    <name evidence="1" type="ORF">TH3_19845</name>
</gene>
<proteinExistence type="predicted"/>
<sequence>MKELHDEALIGMLSHLENIEISDTERTGDNRSRVSVRYELVFDIDFANAIRIVADPGSASEAERMRFRDYLGILGTVELTGLTSLYGEFEKDQRFDVARVVDFVKIKGKWIAQP</sequence>
<evidence type="ECO:0000313" key="2">
    <source>
        <dbReference type="Proteomes" id="UP000007127"/>
    </source>
</evidence>
<dbReference type="EMBL" id="CP004388">
    <property type="protein sequence ID" value="AJD54071.1"/>
    <property type="molecule type" value="Genomic_DNA"/>
</dbReference>
<dbReference type="Proteomes" id="UP000007127">
    <property type="component" value="Chromosome"/>
</dbReference>
<organism evidence="1 2">
    <name type="scientific">Thalassospira xiamenensis M-5 = DSM 17429</name>
    <dbReference type="NCBI Taxonomy" id="1123366"/>
    <lineage>
        <taxon>Bacteria</taxon>
        <taxon>Pseudomonadati</taxon>
        <taxon>Pseudomonadota</taxon>
        <taxon>Alphaproteobacteria</taxon>
        <taxon>Rhodospirillales</taxon>
        <taxon>Thalassospiraceae</taxon>
        <taxon>Thalassospira</taxon>
    </lineage>
</organism>
<reference evidence="1 2" key="1">
    <citation type="journal article" date="2012" name="J. Bacteriol.">
        <title>Genome sequence of Thalassospira xiamenensis type strain M-5.</title>
        <authorList>
            <person name="Lai Q."/>
            <person name="Shao Z."/>
        </authorList>
    </citation>
    <scope>NUCLEOTIDE SEQUENCE [LARGE SCALE GENOMIC DNA]</scope>
    <source>
        <strain evidence="1 2">M-5</strain>
    </source>
</reference>